<evidence type="ECO:0000313" key="7">
    <source>
        <dbReference type="EMBL" id="QQP85529.1"/>
    </source>
</evidence>
<keyword evidence="3" id="KW-0472">Membrane</keyword>
<dbReference type="PRINTS" id="PR00394">
    <property type="entry name" value="RHSPROTEIN"/>
</dbReference>
<accession>A0A974NFA5</accession>
<dbReference type="InterPro" id="IPR045351">
    <property type="entry name" value="DUF6531"/>
</dbReference>
<evidence type="ECO:0000259" key="4">
    <source>
        <dbReference type="Pfam" id="PF07000"/>
    </source>
</evidence>
<dbReference type="KEGG" id="eaz:JHT90_14335"/>
<proteinExistence type="predicted"/>
<feature type="transmembrane region" description="Helical" evidence="3">
    <location>
        <begin position="296"/>
        <end position="318"/>
    </location>
</feature>
<keyword evidence="3" id="KW-1133">Transmembrane helix</keyword>
<evidence type="ECO:0000313" key="8">
    <source>
        <dbReference type="Proteomes" id="UP000595278"/>
    </source>
</evidence>
<gene>
    <name evidence="7" type="ORF">JHT90_14335</name>
</gene>
<reference evidence="7 8" key="1">
    <citation type="submission" date="2021-01" db="EMBL/GenBank/DDBJ databases">
        <title>Entomomonas sp. F2A isolated from a house cricket (Acheta domesticus).</title>
        <authorList>
            <person name="Spergser J."/>
            <person name="Busse H.-J."/>
        </authorList>
    </citation>
    <scope>NUCLEOTIDE SEQUENCE [LARGE SCALE GENOMIC DNA]</scope>
    <source>
        <strain evidence="7 8">F2A</strain>
    </source>
</reference>
<dbReference type="Pfam" id="PF20148">
    <property type="entry name" value="DUF6531"/>
    <property type="match status" value="1"/>
</dbReference>
<dbReference type="Pfam" id="PF05593">
    <property type="entry name" value="RHS_repeat"/>
    <property type="match status" value="1"/>
</dbReference>
<dbReference type="NCBIfam" id="TIGR01643">
    <property type="entry name" value="YD_repeat_2x"/>
    <property type="match status" value="9"/>
</dbReference>
<feature type="compositionally biased region" description="Polar residues" evidence="2">
    <location>
        <begin position="414"/>
        <end position="426"/>
    </location>
</feature>
<evidence type="ECO:0000256" key="1">
    <source>
        <dbReference type="ARBA" id="ARBA00022737"/>
    </source>
</evidence>
<evidence type="ECO:0000256" key="3">
    <source>
        <dbReference type="SAM" id="Phobius"/>
    </source>
</evidence>
<evidence type="ECO:0000259" key="6">
    <source>
        <dbReference type="Pfam" id="PF25023"/>
    </source>
</evidence>
<dbReference type="EMBL" id="CP067393">
    <property type="protein sequence ID" value="QQP85529.1"/>
    <property type="molecule type" value="Genomic_DNA"/>
</dbReference>
<dbReference type="InterPro" id="IPR031325">
    <property type="entry name" value="RHS_repeat"/>
</dbReference>
<keyword evidence="8" id="KW-1185">Reference proteome</keyword>
<evidence type="ECO:0000259" key="5">
    <source>
        <dbReference type="Pfam" id="PF20148"/>
    </source>
</evidence>
<dbReference type="Proteomes" id="UP000595278">
    <property type="component" value="Chromosome"/>
</dbReference>
<dbReference type="PANTHER" id="PTHR32305:SF15">
    <property type="entry name" value="PROTEIN RHSA-RELATED"/>
    <property type="match status" value="1"/>
</dbReference>
<feature type="domain" description="DUF6531" evidence="5">
    <location>
        <begin position="449"/>
        <end position="519"/>
    </location>
</feature>
<sequence length="1618" mass="183331">MAMFGFISVPQVVQHPDEKKIFNDFSNSIASYKEWSDSFWTGWAVATNQKFQVGDKVVTQGKDDNDSVEVITKCSLQETSIVVIHCFDTARFIPIKGTPVRLTEAVKGAVYGYNDVKGAPIFAGHTDDDGKFTAKGCESGKNYRVTFYPNVTEQQVETLYNSYKGVIADLRKWLEGQWNDSFATKWKEYTDKDLVGQMKEDMKAVWRGIISVLEDMWKAIKLVFDIIANPLKYAEKIKKFFVDTDWEKVYNSIKDGLAQALVIAQDKGLMFILVCAIISWFQLLPPQDLIEVKSALVTEFIIGLLVGVVLTGGAGLAVRFGSKVFTKASNSRGAVLLRDLANRIMDIFSNKRLSGHADNVKPAVFGKGADVKPVHNNKVDILDDTTTRKVDGTNANKEVDNAAVIASKADNNTSIGVETKNPTPNHNEVAKTPDNKPADGVNKTCTNNCPVSMVTGEELLTLTDGTLEGLIPFNWTRLYRTSAAEINTGLGYGWSHSLSHNLQFKQQQVIWTDHENRQTSLPLPTEQCPAYSNNLANAAIYLGNKPNEYILVQAGEQKGFYHFTRTKSGAQLDAISDNYGNKLYINRDLTGKIKRIHNGAGRGLLVRYQGLHITGIDYQKQIAANTEEESWQTIQPLVSYQYNEQQQLIKATNAANESEHYSYDQLNVIQERCMAGGAAFYWEWQGAGKNVRCIRHWANFDQMEARYDWDDNGTVTVTRKDGSQLVYTHDENAKLIKQIDAAGGETLKDYDENGNLIAERNPLGAETFYEYDEYNRLSAIYPPEAEPTFYFYSWGFIRKIKQGEAEWFYKNNEQGNIIEQEDPQGNITKYSYTPEGKIKAIHYPDGSRHEFTWNRLGQLIEEELPQGGIRRYRYDSLGRQIIWQDERNQTTQYEYDPVGRVSKITYPNGTSQSYRYNAYGKVTQVTDEQGRITRYDYAQHLHLISKKTNPDGSTVQYQYNNTELNLTDIINEQGERYHLDYYPSGLISQEIGFDGRKTSYQYDVAGNLIAKTDYDEQGKGYTTTYLRSPQGKLIQKTLPDGKKYEYWYNSLGLLARIDDEQWPLNYEYDITGKLTAEYQGWATIRYQYSPLGILSQCKLPDGNIIDYKYNRGGQLAHIELNNQKLTSHYYSLGKEVERQQGSLTSQYDYDEQGRLKAHFVNHQTKALYQRKYQYNVNGNLSAIEDSRKGIRQYYYDPLDRLIQVRGDISEDLIHDPAGNLLAQERQIQQANIKGNRLLMQGDKHFTYDAFGNLIQERRGQAQKLITNYEYDCQHQLKKATLPDGTVATYQYDVFGRRISKTVIDKTGTKTKTEFIWQGEKLLAESSKNYYQSYLYELGTFKPLALLKGKGKNAEIYYYQLDHLGTPQELTNSNGTIAWSAKYRAYGNLAVIEANEIAQPLRFQGQYHDIETGLYYNRNRYYSPDIGRYITLDPIKLAGGLNSYQYCPNPINWIDPLGLNACPPDSKDSSVTPETKAAVDAGEPELVNIDTGTANAFVSQDSPVRHQLKAQVEGKEMVMTETAKGEFENIVSKVGGPLEQERARNFMDRVTVIPDDPSERSLRLITTKSVGDNDKIIFGTGDKVGATTMTSDAKFVRGASSQGVDFDVIVHDPVPLKGQ</sequence>
<dbReference type="InterPro" id="IPR010733">
    <property type="entry name" value="DUF1308"/>
</dbReference>
<feature type="region of interest" description="Disordered" evidence="2">
    <location>
        <begin position="414"/>
        <end position="441"/>
    </location>
</feature>
<protein>
    <submittedName>
        <fullName evidence="7">DUF1308 domain-containing protein</fullName>
    </submittedName>
</protein>
<dbReference type="InterPro" id="IPR050708">
    <property type="entry name" value="T6SS_VgrG/RHS"/>
</dbReference>
<dbReference type="Pfam" id="PF25023">
    <property type="entry name" value="TEN_YD-shell"/>
    <property type="match status" value="2"/>
</dbReference>
<keyword evidence="3" id="KW-0812">Transmembrane</keyword>
<dbReference type="PANTHER" id="PTHR32305">
    <property type="match status" value="1"/>
</dbReference>
<organism evidence="7 8">
    <name type="scientific">Entomomonas asaccharolytica</name>
    <dbReference type="NCBI Taxonomy" id="2785331"/>
    <lineage>
        <taxon>Bacteria</taxon>
        <taxon>Pseudomonadati</taxon>
        <taxon>Pseudomonadota</taxon>
        <taxon>Gammaproteobacteria</taxon>
        <taxon>Pseudomonadales</taxon>
        <taxon>Pseudomonadaceae</taxon>
        <taxon>Entomomonas</taxon>
    </lineage>
</organism>
<feature type="domain" description="Teneurin-like YD-shell" evidence="6">
    <location>
        <begin position="1139"/>
        <end position="1432"/>
    </location>
</feature>
<dbReference type="Pfam" id="PF07000">
    <property type="entry name" value="DUF1308"/>
    <property type="match status" value="1"/>
</dbReference>
<dbReference type="Gene3D" id="2.180.10.10">
    <property type="entry name" value="RHS repeat-associated core"/>
    <property type="match status" value="3"/>
</dbReference>
<name>A0A974NFA5_9GAMM</name>
<dbReference type="InterPro" id="IPR006530">
    <property type="entry name" value="YD"/>
</dbReference>
<evidence type="ECO:0000256" key="2">
    <source>
        <dbReference type="SAM" id="MobiDB-lite"/>
    </source>
</evidence>
<dbReference type="InterPro" id="IPR056823">
    <property type="entry name" value="TEN-like_YD-shell"/>
</dbReference>
<dbReference type="InterPro" id="IPR022385">
    <property type="entry name" value="Rhs_assc_core"/>
</dbReference>
<dbReference type="NCBIfam" id="TIGR03696">
    <property type="entry name" value="Rhs_assc_core"/>
    <property type="match status" value="1"/>
</dbReference>
<feature type="domain" description="DUF1308" evidence="4">
    <location>
        <begin position="1495"/>
        <end position="1616"/>
    </location>
</feature>
<dbReference type="RefSeq" id="WP_201092257.1">
    <property type="nucleotide sequence ID" value="NZ_CP067393.1"/>
</dbReference>
<keyword evidence="1" id="KW-0677">Repeat</keyword>
<feature type="transmembrane region" description="Helical" evidence="3">
    <location>
        <begin position="268"/>
        <end position="284"/>
    </location>
</feature>
<feature type="domain" description="Teneurin-like YD-shell" evidence="6">
    <location>
        <begin position="793"/>
        <end position="938"/>
    </location>
</feature>
<feature type="compositionally biased region" description="Basic and acidic residues" evidence="2">
    <location>
        <begin position="428"/>
        <end position="437"/>
    </location>
</feature>